<organism evidence="1 2">
    <name type="scientific">Dermatophagoides farinae</name>
    <name type="common">American house dust mite</name>
    <dbReference type="NCBI Taxonomy" id="6954"/>
    <lineage>
        <taxon>Eukaryota</taxon>
        <taxon>Metazoa</taxon>
        <taxon>Ecdysozoa</taxon>
        <taxon>Arthropoda</taxon>
        <taxon>Chelicerata</taxon>
        <taxon>Arachnida</taxon>
        <taxon>Acari</taxon>
        <taxon>Acariformes</taxon>
        <taxon>Sarcoptiformes</taxon>
        <taxon>Astigmata</taxon>
        <taxon>Psoroptidia</taxon>
        <taxon>Analgoidea</taxon>
        <taxon>Pyroglyphidae</taxon>
        <taxon>Dermatophagoidinae</taxon>
        <taxon>Dermatophagoides</taxon>
    </lineage>
</organism>
<comment type="caution">
    <text evidence="1">The sequence shown here is derived from an EMBL/GenBank/DDBJ whole genome shotgun (WGS) entry which is preliminary data.</text>
</comment>
<dbReference type="EMBL" id="ASGP02000009">
    <property type="protein sequence ID" value="KAH9491162.1"/>
    <property type="molecule type" value="Genomic_DNA"/>
</dbReference>
<reference evidence="1" key="2">
    <citation type="journal article" date="2022" name="Res Sq">
        <title>Comparative Genomics Reveals Insights into the Divergent Evolution of Astigmatic Mites and Household Pest Adaptations.</title>
        <authorList>
            <person name="Xiong Q."/>
            <person name="Wan A.T.-Y."/>
            <person name="Liu X.-Y."/>
            <person name="Fung C.S.-H."/>
            <person name="Xiao X."/>
            <person name="Malainual N."/>
            <person name="Hou J."/>
            <person name="Wang L."/>
            <person name="Wang M."/>
            <person name="Yang K."/>
            <person name="Cui Y."/>
            <person name="Leung E."/>
            <person name="Nong W."/>
            <person name="Shin S.-K."/>
            <person name="Au S."/>
            <person name="Jeong K.Y."/>
            <person name="Chew F.T."/>
            <person name="Hui J."/>
            <person name="Leung T.F."/>
            <person name="Tungtrongchitr A."/>
            <person name="Zhong N."/>
            <person name="Liu Z."/>
            <person name="Tsui S."/>
        </authorList>
    </citation>
    <scope>NUCLEOTIDE SEQUENCE</scope>
    <source>
        <strain evidence="1">Derf</strain>
        <tissue evidence="1">Whole organism</tissue>
    </source>
</reference>
<reference evidence="1" key="1">
    <citation type="submission" date="2013-05" db="EMBL/GenBank/DDBJ databases">
        <authorList>
            <person name="Yim A.K.Y."/>
            <person name="Chan T.F."/>
            <person name="Ji K.M."/>
            <person name="Liu X.Y."/>
            <person name="Zhou J.W."/>
            <person name="Li R.Q."/>
            <person name="Yang K.Y."/>
            <person name="Li J."/>
            <person name="Li M."/>
            <person name="Law P.T.W."/>
            <person name="Wu Y.L."/>
            <person name="Cai Z.L."/>
            <person name="Qin H."/>
            <person name="Bao Y."/>
            <person name="Leung R.K.K."/>
            <person name="Ng P.K.S."/>
            <person name="Zou J."/>
            <person name="Zhong X.J."/>
            <person name="Ran P.X."/>
            <person name="Zhong N.S."/>
            <person name="Liu Z.G."/>
            <person name="Tsui S.K.W."/>
        </authorList>
    </citation>
    <scope>NUCLEOTIDE SEQUENCE</scope>
    <source>
        <strain evidence="1">Derf</strain>
        <tissue evidence="1">Whole organism</tissue>
    </source>
</reference>
<accession>A0A922HFJ7</accession>
<name>A0A922HFJ7_DERFA</name>
<dbReference type="Proteomes" id="UP000790347">
    <property type="component" value="Unassembled WGS sequence"/>
</dbReference>
<proteinExistence type="predicted"/>
<evidence type="ECO:0000313" key="1">
    <source>
        <dbReference type="EMBL" id="KAH9491162.1"/>
    </source>
</evidence>
<sequence>MNDTSTTILYDEINAEKKLLKQRKLSLFSDKKKYPDQAINLSTTVGNKNIYFFHIAVYVNQQVTFVTFG</sequence>
<gene>
    <name evidence="1" type="ORF">DERF_015894</name>
</gene>
<protein>
    <submittedName>
        <fullName evidence="1">Uncharacterized protein</fullName>
    </submittedName>
</protein>
<evidence type="ECO:0000313" key="2">
    <source>
        <dbReference type="Proteomes" id="UP000790347"/>
    </source>
</evidence>
<dbReference type="AlphaFoldDB" id="A0A922HFJ7"/>
<keyword evidence="2" id="KW-1185">Reference proteome</keyword>